<dbReference type="OrthoDB" id="416786at2759"/>
<dbReference type="InterPro" id="IPR000873">
    <property type="entry name" value="AMP-dep_synth/lig_dom"/>
</dbReference>
<gene>
    <name evidence="7" type="ORF">K437DRAFT_295804</name>
</gene>
<evidence type="ECO:0000256" key="5">
    <source>
        <dbReference type="SAM" id="MobiDB-lite"/>
    </source>
</evidence>
<dbReference type="PROSITE" id="PS50075">
    <property type="entry name" value="CARRIER"/>
    <property type="match status" value="4"/>
</dbReference>
<dbReference type="SUPFAM" id="SSF52777">
    <property type="entry name" value="CoA-dependent acyltransferases"/>
    <property type="match status" value="8"/>
</dbReference>
<dbReference type="Proteomes" id="UP000027361">
    <property type="component" value="Unassembled WGS sequence"/>
</dbReference>
<dbReference type="EMBL" id="JMSN01000089">
    <property type="protein sequence ID" value="KDN40599.1"/>
    <property type="molecule type" value="Genomic_DNA"/>
</dbReference>
<comment type="caution">
    <text evidence="7">The sequence shown here is derived from an EMBL/GenBank/DDBJ whole genome shotgun (WGS) entry which is preliminary data.</text>
</comment>
<organism evidence="7 8">
    <name type="scientific">Tilletiaria anomala (strain ATCC 24038 / CBS 436.72 / UBC 951)</name>
    <dbReference type="NCBI Taxonomy" id="1037660"/>
    <lineage>
        <taxon>Eukaryota</taxon>
        <taxon>Fungi</taxon>
        <taxon>Dikarya</taxon>
        <taxon>Basidiomycota</taxon>
        <taxon>Ustilaginomycotina</taxon>
        <taxon>Exobasidiomycetes</taxon>
        <taxon>Georgefischeriales</taxon>
        <taxon>Tilletiariaceae</taxon>
        <taxon>Tilletiaria</taxon>
    </lineage>
</organism>
<evidence type="ECO:0000256" key="2">
    <source>
        <dbReference type="ARBA" id="ARBA00022450"/>
    </source>
</evidence>
<dbReference type="GO" id="GO:0043041">
    <property type="term" value="P:amino acid activation for nonribosomal peptide biosynthetic process"/>
    <property type="evidence" value="ECO:0007669"/>
    <property type="project" value="TreeGrafter"/>
</dbReference>
<feature type="domain" description="Carrier" evidence="6">
    <location>
        <begin position="1975"/>
        <end position="2050"/>
    </location>
</feature>
<dbReference type="NCBIfam" id="TIGR01733">
    <property type="entry name" value="AA-adenyl-dom"/>
    <property type="match status" value="1"/>
</dbReference>
<dbReference type="GO" id="GO:0031177">
    <property type="term" value="F:phosphopantetheine binding"/>
    <property type="evidence" value="ECO:0007669"/>
    <property type="project" value="InterPro"/>
</dbReference>
<dbReference type="InterPro" id="IPR020806">
    <property type="entry name" value="PKS_PP-bd"/>
</dbReference>
<dbReference type="CDD" id="cd05918">
    <property type="entry name" value="A_NRPS_SidN3_like"/>
    <property type="match status" value="1"/>
</dbReference>
<dbReference type="RefSeq" id="XP_013241442.1">
    <property type="nucleotide sequence ID" value="XM_013385988.1"/>
</dbReference>
<dbReference type="SUPFAM" id="SSF56801">
    <property type="entry name" value="Acetyl-CoA synthetase-like"/>
    <property type="match status" value="3"/>
</dbReference>
<keyword evidence="2" id="KW-0596">Phosphopantetheine</keyword>
<dbReference type="Gene3D" id="3.30.559.10">
    <property type="entry name" value="Chloramphenicol acetyltransferase-like domain"/>
    <property type="match status" value="4"/>
</dbReference>
<name>A0A066VP93_TILAU</name>
<dbReference type="Gene3D" id="1.10.1200.10">
    <property type="entry name" value="ACP-like"/>
    <property type="match status" value="4"/>
</dbReference>
<dbReference type="SUPFAM" id="SSF47336">
    <property type="entry name" value="ACP-like"/>
    <property type="match status" value="4"/>
</dbReference>
<feature type="domain" description="Carrier" evidence="6">
    <location>
        <begin position="3027"/>
        <end position="3104"/>
    </location>
</feature>
<dbReference type="SMART" id="SM00823">
    <property type="entry name" value="PKS_PP"/>
    <property type="match status" value="4"/>
</dbReference>
<feature type="domain" description="Carrier" evidence="6">
    <location>
        <begin position="861"/>
        <end position="934"/>
    </location>
</feature>
<feature type="compositionally biased region" description="Low complexity" evidence="5">
    <location>
        <begin position="3483"/>
        <end position="3493"/>
    </location>
</feature>
<dbReference type="PANTHER" id="PTHR45527">
    <property type="entry name" value="NONRIBOSOMAL PEPTIDE SYNTHETASE"/>
    <property type="match status" value="1"/>
</dbReference>
<dbReference type="OMA" id="HHIVTEG"/>
<dbReference type="Gene3D" id="3.30.559.30">
    <property type="entry name" value="Nonribosomal peptide synthetase, condensation domain"/>
    <property type="match status" value="4"/>
</dbReference>
<dbReference type="InterPro" id="IPR006162">
    <property type="entry name" value="Ppantetheine_attach_site"/>
</dbReference>
<dbReference type="FunFam" id="3.40.50.12780:FF:000024">
    <property type="entry name" value="Nonribosomal siderophore peptide synthase SidC"/>
    <property type="match status" value="1"/>
</dbReference>
<evidence type="ECO:0000313" key="7">
    <source>
        <dbReference type="EMBL" id="KDN40599.1"/>
    </source>
</evidence>
<proteinExistence type="predicted"/>
<accession>A0A066VP93</accession>
<dbReference type="STRING" id="1037660.A0A066VP93"/>
<evidence type="ECO:0000256" key="4">
    <source>
        <dbReference type="ARBA" id="ARBA00022598"/>
    </source>
</evidence>
<evidence type="ECO:0000256" key="3">
    <source>
        <dbReference type="ARBA" id="ARBA00022553"/>
    </source>
</evidence>
<feature type="region of interest" description="Disordered" evidence="5">
    <location>
        <begin position="3461"/>
        <end position="3493"/>
    </location>
</feature>
<dbReference type="PROSITE" id="PS00455">
    <property type="entry name" value="AMP_BINDING"/>
    <property type="match status" value="2"/>
</dbReference>
<dbReference type="InterPro" id="IPR001242">
    <property type="entry name" value="Condensation_dom"/>
</dbReference>
<sequence length="3909" mass="424611">MNVVPFPDVSGLRSTNRDRSDVVVAQRDLGLLPSRFLVEGKPDAKPQVTVTALFAILLHHYLAHENSGITFLRSSATSGQDGGHPDAKWMPLEVNLTAELADGGRHATVSDIQSLLKEKILHVCKEPEKSEQALARKHAACAALSIGGHADDLRHLVSGGKVALGLHISVAPAGNAQLRVQLLASSAVHSDTSANLMLAQFVTLADAFHGPGKEKSPALSTALFPNSQLAFDNANPRTLTERDAGKPIDDAEEEEMALETNVADDFETARLEDLFANSAIRFPQRLAIDFQPGLACISSRGKPMGEQVGIQLAQWTYAEVRQRSDILAAKLQSVGIGQGRESLAHPDEAVDIVVLCLPKSAWTYLSMLAVIKAGAAWCPIDVQWPAERRQALISKARAKCVVTVGSQLAEQVHGDVRASETSIPVVGLDSLDWSPEAAAAASRSLKGTDELRAHNGTPSSGLAYAIWTSGTTGLPKAVGIRHFSAVQAIRSLCRVIPHSHVDTVRYLQFSEYSFDLSIMDTFYTWALGGTICSSDRASHLTDLAVVANKLRVTHSLLTPAVMAMMKREDIPCISVLISGGEKLSQVVADEWSREDCCLLNLYGPAEATLIAMHRRVPVNDTFKSPNIGVALPTASCIILDARGELVPKGCVGELCLGGSQLAQSYLFEPEKTENKFVNHPRFGRIYHTGDLARQLADQSIEYLGRSDDQVKIHGIRIELLEINATLKAASRSVRDSETMALPSHGRDEDGGQQIVNFSVVEGDHLQASPETPTQELLRTDAHAANIARELRAFAIAKLPSYMVPSLFVILRRFPRNSSAKIDRVAIKHALSQLDIQQWEGAIAATDAKYFACDDDGDWEMSKEAAQIRSAVAELCHVDAAIIGGTTPLLSIGLDSMKAIALGRKLAKLDVHVSAVDIIQLGTLRKITEHIVAPMTKGANVDTDLERELEEFDQSYRPAVSAALHCSDSEIEAILPLSVAQVGMLVETLRDPSSYWIRRVFTLPLDVDVKQLKEAIRVAVAATEALRTCFLPVELFEDDGVAASSLAKRLQQYVFPPCSYFQTCTLNVSRPFHRPFLQAVKTHAPAQITLAQTISSDYLPLNLEPPVKFTISTSTSEARLTVQIHHTLYDAHSLDLLQSSINACYSMTVERSSSGPTTKAAVHQLLRVDEAWNEDAHSAWSQILQPFAGRLESPSFPDIREATLCEKTKEFKTVKIVLTKSTVDVQQAATALNATPRAVFLSVWAYLLKCYFGTSAFLVGETISLRGVSSTLADASCCLITTAPVPVQINETTVWRDIVDAIHRAHQCSMRYPQISSQAIRKLLDLPARQSLYAALFTYTPETGSVEVAGPLLSARNEGISVEHAIACEILSARNETHAIAEITYDPRIADESGAQEILTQLDHLISSIAERPSSALGPTIWQGLPLSSLSQSTTPSLSQPPRSAIGAVLQECQSRMHTAAVEVWHENDSHLEPNTFTYEALLDKVCRVASYLEAEAPAGARVAVDLPRTIHTYSIMLAIFATGRCYVPIDQYLPAGRKQVLLEESESHICVATAGGTKPVKTVSLDELYSLGSSWAPAQFPPKETLACIMFTSGSTGKPKKVGLSHGNLDAALMSFEHIIGKASSVTESSRFMARSAEAFDVHLLEALLPLSMGATVVTASRDLIMEDLPAVLRTLRVTHAAVVPSLFQHPDGRPVLPSDLPDLKALIIGGERIKDSTVHLWTKTNTPVLQAYGPTEATIGSSCKHVDAASKAGNVGAAFPGSTYKVVDIHTCRGLATLPRGHVGELVILGPQVAEYGYCGAKDNVFGICDGQKSYRTGDLARMHGNGEVEILGRKGASQVKINGVRIELDDVASTILHAPSMHAVHLVSIAVNTKTRAAGKAIAVFASRRANRTEVEPSFIVDNELESSIQKEARERLPAAMIPSYVLILDFLPLHIVSAKVDRTRLLQAFEQYDSFEKSQEGLKLPSDGSKGSSDDSILGPLKILCQKLLQLARSPGEDDDLFRCGLDSILAIRLASSMRRQGWTIDAQSVLANPTLRQLATLVMRSQIGDTSESSETALHDIEPAHIAGEIGADIGSIEAVLPTVPSQAAMLASSVIEDGGTYVTSMSCSLPLVADLVRLRDAWESVIMAHAIYRATFVPHAQDWVQVILKKVPEGVLPLAAWSPTTFEQQDLADLVKNMAVVPPLRVRFVLDSGMHPRVIVLIHHALYDGVSLPRLWSAVADAYAGRQLNPTIPHGVAARRIWMSTPKDSPSFWRKYLNGATASRFPCLTGRRLRGSVAAEYEESDLLASLPLSRLRQRAAEAGVTPHVFIASKLFHLLSAYLAQHDVTIGLVLSGRHLSIEGIEDAHGPFLNVVPWRLQSAPSTDAKELQSIFTEVFRHQAEGLTRILRHAGLTTSPFDMLFAFTEKEVHTDNAVQSILQPDPSATRMRHDFPLALEACAGPLEDHVNLHLRYSTKVLPTKHADLLLRQLDWLLSEQKFPKAAPSLLSVENPTPVWPQEQHHFLTRFSNVVRQSPDADALRWRHTTGDIEVVTFGQLDRASDNLATKIVHSSAPNIAVHLDRGIEWYTVMLAIWKSGKGYVPLDTSLPEQRVLYMLEAVADAAIISHQVLPIFARYERISLSQATTYDQRKIAVPSPALSHTAYIMFTSGSTGKPKGVRLSHMALAAAILSWKEMLPHSESSRMLQLASPGFDVSLIEICMPLALGFAVTSGPKDWLLNDLSGAMQELGVTLADLPAALVPSIPLGLSSQLEWLMSGGDAIDERVLASWGPTGKLVNAWGPTETCIGNTLGFVQENTSRTLVGTAYPGSTVLILDESKKSTAIRGASGEIAVAGPQLADGYIGRPDLTSKAFVQLADGTPIYLTGDVGRMLADGRLQCLGRVDKSMVKINSQRVELDEISAALRSSAEVTDATTLYVKHPSVKRNQLVSFLTISSQNAASESGPLALLKSQEAATVMASALSHIEKHLPHYMIPVHIFVLANKRLPLTMNNKIDGKSLQQFFDNLELTSRRFADGAQRAETRPRTMLELQIASTVATFCDRPAADMNVQASFQSLGVDSISSIALAKQLAEALKQPVRARDVIQQRTISALADFLQGPKSTSQGDEDAVVNVDPSFAADAMRLSQQDLVAKARLCIPMQIGMLSQALVSEGKKYVHVFHFRAPSGDAVAVQTAFTVLIGAHDIFRLTFHPNRGQHPWLQVLHSDSQIIAEKCVRVDHCLWDAQALSQIAKDIASLEHFPRFRVNIVPSEDGSLVQLVMHHALYDGDTMALLMRSANDALSGRAVVHTSWFDASKDLLPRAKDIDFWTRRLSSITSSRLQTRYLHRPGHLTTSVQLPLPLSEARQLAKASGETLATSSFLAVAVALAEWQACSQIVIGRIPGLMINTVPSAFSLGQLANKSAVEAIQYTGDQLRDESEHDLVSLRDISKALRLTEALFDVLFDFQDVHEPAGVEMTLLDEGNNDHGDEGDSELHPRLHSSASSTTALTTPQLSPALDEISPEQLEKIVGIVAATAEVEESDIDPRATRLVSLGLDSVSAIRIVQKAREQGIQLSLRDVIDGKTCFGIAALIQGSKGRVRDSRGSSQSGEIPALPGQLMHLAAASAPASNGGVYSFAYNLGTLLETSHVRQAWQTLLETHTILSARFSSDVEGKVIVTMDNEREDLKTCRDEGDLAALLHDLVASSLQRSSPRLVHVLPSKRTGTSVLLLQLPHALYDAQSLQLMLTDLFALVTGGKTVDERPSFAEFARFATTFCRSKDARAFWETSLSGMRPTLLAPAFQGGSGRTTLFWRKDLLTNVKSARGRLLAEGSHSNLQSCVMAAWAKVLGEATGQESPIIGFMHSGRSAHFPLLDQLAAPCANPLPIMARNAIKDSLGDLASAITFELDMRRDFEQSSLVDIARWSS</sequence>
<keyword evidence="3" id="KW-0597">Phosphoprotein</keyword>
<dbReference type="Pfam" id="PF00668">
    <property type="entry name" value="Condensation"/>
    <property type="match status" value="4"/>
</dbReference>
<dbReference type="Pfam" id="PF00550">
    <property type="entry name" value="PP-binding"/>
    <property type="match status" value="4"/>
</dbReference>
<dbReference type="GeneID" id="25267283"/>
<dbReference type="Gene3D" id="3.30.300.30">
    <property type="match status" value="3"/>
</dbReference>
<dbReference type="GO" id="GO:0016874">
    <property type="term" value="F:ligase activity"/>
    <property type="evidence" value="ECO:0007669"/>
    <property type="project" value="UniProtKB-KW"/>
</dbReference>
<dbReference type="Pfam" id="PF00501">
    <property type="entry name" value="AMP-binding"/>
    <property type="match status" value="3"/>
</dbReference>
<dbReference type="NCBIfam" id="NF003417">
    <property type="entry name" value="PRK04813.1"/>
    <property type="match status" value="3"/>
</dbReference>
<feature type="domain" description="Carrier" evidence="6">
    <location>
        <begin position="3505"/>
        <end position="3579"/>
    </location>
</feature>
<dbReference type="GO" id="GO:0010106">
    <property type="term" value="P:cellular response to iron ion starvation"/>
    <property type="evidence" value="ECO:0007669"/>
    <property type="project" value="UniProtKB-ARBA"/>
</dbReference>
<dbReference type="PROSITE" id="PS00012">
    <property type="entry name" value="PHOSPHOPANTETHEINE"/>
    <property type="match status" value="4"/>
</dbReference>
<dbReference type="FunFam" id="3.30.300.30:FF:000015">
    <property type="entry name" value="Nonribosomal peptide synthase SidD"/>
    <property type="match status" value="1"/>
</dbReference>
<reference evidence="7 8" key="1">
    <citation type="submission" date="2014-05" db="EMBL/GenBank/DDBJ databases">
        <title>Draft genome sequence of a rare smut relative, Tilletiaria anomala UBC 951.</title>
        <authorList>
            <consortium name="DOE Joint Genome Institute"/>
            <person name="Toome M."/>
            <person name="Kuo A."/>
            <person name="Henrissat B."/>
            <person name="Lipzen A."/>
            <person name="Tritt A."/>
            <person name="Yoshinaga Y."/>
            <person name="Zane M."/>
            <person name="Barry K."/>
            <person name="Grigoriev I.V."/>
            <person name="Spatafora J.W."/>
            <person name="Aimea M.C."/>
        </authorList>
    </citation>
    <scope>NUCLEOTIDE SEQUENCE [LARGE SCALE GENOMIC DNA]</scope>
    <source>
        <strain evidence="7 8">UBC 951</strain>
    </source>
</reference>
<evidence type="ECO:0000256" key="1">
    <source>
        <dbReference type="ARBA" id="ARBA00004924"/>
    </source>
</evidence>
<dbReference type="HOGENOM" id="CLU_000092_2_0_1"/>
<dbReference type="InterPro" id="IPR036736">
    <property type="entry name" value="ACP-like_sf"/>
</dbReference>
<dbReference type="InterPro" id="IPR042099">
    <property type="entry name" value="ANL_N_sf"/>
</dbReference>
<dbReference type="GO" id="GO:0005737">
    <property type="term" value="C:cytoplasm"/>
    <property type="evidence" value="ECO:0007669"/>
    <property type="project" value="TreeGrafter"/>
</dbReference>
<keyword evidence="8" id="KW-1185">Reference proteome</keyword>
<comment type="pathway">
    <text evidence="1">Siderophore biosynthesis.</text>
</comment>
<evidence type="ECO:0000313" key="8">
    <source>
        <dbReference type="Proteomes" id="UP000027361"/>
    </source>
</evidence>
<dbReference type="PANTHER" id="PTHR45527:SF2">
    <property type="entry name" value="FERRICROCIN SYNTHETASE (NONRIBOSOMAL PEPTIDE SIDEROPHORE SYNTHASE ) (EUROFUNG)"/>
    <property type="match status" value="1"/>
</dbReference>
<dbReference type="InterPro" id="IPR010071">
    <property type="entry name" value="AA_adenyl_dom"/>
</dbReference>
<dbReference type="Gene3D" id="3.40.50.12780">
    <property type="entry name" value="N-terminal domain of ligase-like"/>
    <property type="match status" value="3"/>
</dbReference>
<dbReference type="InterPro" id="IPR009081">
    <property type="entry name" value="PP-bd_ACP"/>
</dbReference>
<evidence type="ECO:0000259" key="6">
    <source>
        <dbReference type="PROSITE" id="PS50075"/>
    </source>
</evidence>
<protein>
    <submittedName>
        <fullName evidence="7">Acetyl-CoA synthetase-like protein</fullName>
    </submittedName>
</protein>
<dbReference type="InterPro" id="IPR023213">
    <property type="entry name" value="CAT-like_dom_sf"/>
</dbReference>
<dbReference type="GO" id="GO:0031169">
    <property type="term" value="P:ferrichrome biosynthetic process"/>
    <property type="evidence" value="ECO:0007669"/>
    <property type="project" value="UniProtKB-ARBA"/>
</dbReference>
<dbReference type="InterPro" id="IPR020845">
    <property type="entry name" value="AMP-binding_CS"/>
</dbReference>
<keyword evidence="4" id="KW-0436">Ligase</keyword>
<feature type="compositionally biased region" description="Basic and acidic residues" evidence="5">
    <location>
        <begin position="3466"/>
        <end position="3479"/>
    </location>
</feature>
<dbReference type="FunFam" id="3.30.300.30:FF:000033">
    <property type="entry name" value="Nonribosomal siderophore peptide synthase SidC"/>
    <property type="match status" value="1"/>
</dbReference>
<dbReference type="InterPro" id="IPR045851">
    <property type="entry name" value="AMP-bd_C_sf"/>
</dbReference>
<dbReference type="InParanoid" id="A0A066VP93"/>